<dbReference type="SUPFAM" id="SSF47384">
    <property type="entry name" value="Homodimeric domain of signal transducing histidine kinase"/>
    <property type="match status" value="1"/>
</dbReference>
<dbReference type="InterPro" id="IPR003661">
    <property type="entry name" value="HisK_dim/P_dom"/>
</dbReference>
<dbReference type="SMART" id="SM00448">
    <property type="entry name" value="REC"/>
    <property type="match status" value="1"/>
</dbReference>
<dbReference type="InterPro" id="IPR004358">
    <property type="entry name" value="Sig_transdc_His_kin-like_C"/>
</dbReference>
<dbReference type="InterPro" id="IPR003594">
    <property type="entry name" value="HATPase_dom"/>
</dbReference>
<dbReference type="PANTHER" id="PTHR43065:SF42">
    <property type="entry name" value="TWO-COMPONENT SENSOR PPRA"/>
    <property type="match status" value="1"/>
</dbReference>
<keyword evidence="3 4" id="KW-0597">Phosphoprotein</keyword>
<proteinExistence type="predicted"/>
<dbReference type="Gene3D" id="3.40.50.2300">
    <property type="match status" value="1"/>
</dbReference>
<dbReference type="InterPro" id="IPR036890">
    <property type="entry name" value="HATPase_C_sf"/>
</dbReference>
<keyword evidence="8" id="KW-1185">Reference proteome</keyword>
<dbReference type="Gene3D" id="1.10.287.130">
    <property type="match status" value="1"/>
</dbReference>
<name>A0ABV7GSD5_9RHOB</name>
<dbReference type="PANTHER" id="PTHR43065">
    <property type="entry name" value="SENSOR HISTIDINE KINASE"/>
    <property type="match status" value="1"/>
</dbReference>
<dbReference type="Pfam" id="PF00512">
    <property type="entry name" value="HisKA"/>
    <property type="match status" value="1"/>
</dbReference>
<feature type="modified residue" description="4-aspartylphosphate" evidence="4">
    <location>
        <position position="450"/>
    </location>
</feature>
<dbReference type="InterPro" id="IPR005467">
    <property type="entry name" value="His_kinase_dom"/>
</dbReference>
<evidence type="ECO:0000256" key="3">
    <source>
        <dbReference type="ARBA" id="ARBA00022553"/>
    </source>
</evidence>
<keyword evidence="7" id="KW-0547">Nucleotide-binding</keyword>
<dbReference type="SMART" id="SM00387">
    <property type="entry name" value="HATPase_c"/>
    <property type="match status" value="1"/>
</dbReference>
<accession>A0ABV7GSD5</accession>
<evidence type="ECO:0000313" key="8">
    <source>
        <dbReference type="Proteomes" id="UP001595632"/>
    </source>
</evidence>
<dbReference type="Pfam" id="PF00072">
    <property type="entry name" value="Response_reg"/>
    <property type="match status" value="1"/>
</dbReference>
<protein>
    <recommendedName>
        <fullName evidence="2">histidine kinase</fullName>
        <ecNumber evidence="2">2.7.13.3</ecNumber>
    </recommendedName>
</protein>
<dbReference type="RefSeq" id="WP_275631768.1">
    <property type="nucleotide sequence ID" value="NZ_JARGYD010000002.1"/>
</dbReference>
<feature type="domain" description="Histidine kinase" evidence="5">
    <location>
        <begin position="167"/>
        <end position="379"/>
    </location>
</feature>
<dbReference type="GO" id="GO:0005524">
    <property type="term" value="F:ATP binding"/>
    <property type="evidence" value="ECO:0007669"/>
    <property type="project" value="UniProtKB-KW"/>
</dbReference>
<comment type="catalytic activity">
    <reaction evidence="1">
        <text>ATP + protein L-histidine = ADP + protein N-phospho-L-histidine.</text>
        <dbReference type="EC" id="2.7.13.3"/>
    </reaction>
</comment>
<evidence type="ECO:0000256" key="4">
    <source>
        <dbReference type="PROSITE-ProRule" id="PRU00169"/>
    </source>
</evidence>
<dbReference type="InterPro" id="IPR001789">
    <property type="entry name" value="Sig_transdc_resp-reg_receiver"/>
</dbReference>
<reference evidence="8" key="1">
    <citation type="journal article" date="2019" name="Int. J. Syst. Evol. Microbiol.">
        <title>The Global Catalogue of Microorganisms (GCM) 10K type strain sequencing project: providing services to taxonomists for standard genome sequencing and annotation.</title>
        <authorList>
            <consortium name="The Broad Institute Genomics Platform"/>
            <consortium name="The Broad Institute Genome Sequencing Center for Infectious Disease"/>
            <person name="Wu L."/>
            <person name="Ma J."/>
        </authorList>
    </citation>
    <scope>NUCLEOTIDE SEQUENCE [LARGE SCALE GENOMIC DNA]</scope>
    <source>
        <strain evidence="8">KCTC 52366</strain>
    </source>
</reference>
<dbReference type="Pfam" id="PF02518">
    <property type="entry name" value="HATPase_c"/>
    <property type="match status" value="1"/>
</dbReference>
<evidence type="ECO:0000256" key="2">
    <source>
        <dbReference type="ARBA" id="ARBA00012438"/>
    </source>
</evidence>
<comment type="caution">
    <text evidence="7">The sequence shown here is derived from an EMBL/GenBank/DDBJ whole genome shotgun (WGS) entry which is preliminary data.</text>
</comment>
<organism evidence="7 8">
    <name type="scientific">Psychromarinibacter halotolerans</name>
    <dbReference type="NCBI Taxonomy" id="1775175"/>
    <lineage>
        <taxon>Bacteria</taxon>
        <taxon>Pseudomonadati</taxon>
        <taxon>Pseudomonadota</taxon>
        <taxon>Alphaproteobacteria</taxon>
        <taxon>Rhodobacterales</taxon>
        <taxon>Paracoccaceae</taxon>
        <taxon>Psychromarinibacter</taxon>
    </lineage>
</organism>
<evidence type="ECO:0000256" key="1">
    <source>
        <dbReference type="ARBA" id="ARBA00000085"/>
    </source>
</evidence>
<dbReference type="InterPro" id="IPR011006">
    <property type="entry name" value="CheY-like_superfamily"/>
</dbReference>
<feature type="domain" description="Response regulatory" evidence="6">
    <location>
        <begin position="400"/>
        <end position="511"/>
    </location>
</feature>
<gene>
    <name evidence="7" type="ORF">ACFOGP_04665</name>
</gene>
<dbReference type="Proteomes" id="UP001595632">
    <property type="component" value="Unassembled WGS sequence"/>
</dbReference>
<evidence type="ECO:0000259" key="5">
    <source>
        <dbReference type="PROSITE" id="PS50109"/>
    </source>
</evidence>
<dbReference type="SMART" id="SM00388">
    <property type="entry name" value="HisKA"/>
    <property type="match status" value="1"/>
</dbReference>
<dbReference type="SUPFAM" id="SSF52172">
    <property type="entry name" value="CheY-like"/>
    <property type="match status" value="1"/>
</dbReference>
<dbReference type="EMBL" id="JBHRTB010000010">
    <property type="protein sequence ID" value="MFC3141987.1"/>
    <property type="molecule type" value="Genomic_DNA"/>
</dbReference>
<evidence type="ECO:0000313" key="7">
    <source>
        <dbReference type="EMBL" id="MFC3141987.1"/>
    </source>
</evidence>
<dbReference type="PROSITE" id="PS50109">
    <property type="entry name" value="HIS_KIN"/>
    <property type="match status" value="1"/>
</dbReference>
<dbReference type="CDD" id="cd00082">
    <property type="entry name" value="HisKA"/>
    <property type="match status" value="1"/>
</dbReference>
<dbReference type="EC" id="2.7.13.3" evidence="2"/>
<dbReference type="InterPro" id="IPR036097">
    <property type="entry name" value="HisK_dim/P_sf"/>
</dbReference>
<dbReference type="SUPFAM" id="SSF55874">
    <property type="entry name" value="ATPase domain of HSP90 chaperone/DNA topoisomerase II/histidine kinase"/>
    <property type="match status" value="1"/>
</dbReference>
<evidence type="ECO:0000259" key="6">
    <source>
        <dbReference type="PROSITE" id="PS50110"/>
    </source>
</evidence>
<dbReference type="PROSITE" id="PS50110">
    <property type="entry name" value="RESPONSE_REGULATORY"/>
    <property type="match status" value="1"/>
</dbReference>
<dbReference type="PRINTS" id="PR00344">
    <property type="entry name" value="BCTRLSENSOR"/>
</dbReference>
<dbReference type="Gene3D" id="3.30.565.10">
    <property type="entry name" value="Histidine kinase-like ATPase, C-terminal domain"/>
    <property type="match status" value="1"/>
</dbReference>
<keyword evidence="7" id="KW-0067">ATP-binding</keyword>
<sequence>MALATFSIVCRQPRAHSADADPAPSSDVLELAGQASGLGYAVWNMDTQTCEACTVEMASVFGMPRDAFMARMPRPRDLADALRPDERDGLRAAVAGLPGPGAGVSRDLKVRADRNGRTRRIRLVFHDVPGPDSRVMCVAQDVSGAHRAARDDAESQRMQSMGRLTSGVAHDFNNFLSVILGNLDLLDVTQDQTQRQALLDEVSAAAARARDLTGNLLGFARRPQDRTELFRLDAIVAEMTPLLRRALPPRIALVQHMDDVTALVRVERGLIDSVLMNLVLNARDAMKTAGGRLTLSGQDVQDDTGRWVVLSVSDTGEGMTEDVRANLFQPFFSTRGADTNTGLGLSMVHTMVSGAGGRIEVDSAPGQGATFRVFLPAEDPANAAPDRLGAVPASEGAALRVLLVEDDPAVARVLLRQLALMGHRVTLAGDAVDAETVHASDGPFDLLLSDVRLPGALQGPDLAGKLREVAPGLAVIYLTGQHESGPFKPAGPVLHKPVGRAELLHAVVTALALARST</sequence>